<gene>
    <name evidence="3" type="ORF">SYN_03064</name>
</gene>
<keyword evidence="4" id="KW-1185">Reference proteome</keyword>
<feature type="region of interest" description="Disordered" evidence="1">
    <location>
        <begin position="53"/>
        <end position="87"/>
    </location>
</feature>
<evidence type="ECO:0000256" key="1">
    <source>
        <dbReference type="SAM" id="MobiDB-lite"/>
    </source>
</evidence>
<sequence>MKIWLAVGCAVLFIVASVSPVFAASAVEYVVIGSKGATGNGGSGKALNRKFSKVSEKMSQHKPSSRALRPNTSPSGAGKMRDEESKTITLVPAIGGALDPETGL</sequence>
<dbReference type="KEGG" id="sat:SYN_03064"/>
<dbReference type="Proteomes" id="UP000001933">
    <property type="component" value="Chromosome"/>
</dbReference>
<evidence type="ECO:0000313" key="4">
    <source>
        <dbReference type="Proteomes" id="UP000001933"/>
    </source>
</evidence>
<dbReference type="RefSeq" id="WP_011416912.1">
    <property type="nucleotide sequence ID" value="NC_007759.1"/>
</dbReference>
<evidence type="ECO:0000256" key="2">
    <source>
        <dbReference type="SAM" id="SignalP"/>
    </source>
</evidence>
<dbReference type="AlphaFoldDB" id="Q2LS22"/>
<feature type="signal peptide" evidence="2">
    <location>
        <begin position="1"/>
        <end position="23"/>
    </location>
</feature>
<dbReference type="EMBL" id="CP000252">
    <property type="protein sequence ID" value="ABC76879.1"/>
    <property type="molecule type" value="Genomic_DNA"/>
</dbReference>
<protein>
    <submittedName>
        <fullName evidence="3">Hypothetical exported protein</fullName>
    </submittedName>
</protein>
<organism evidence="3 4">
    <name type="scientific">Syntrophus aciditrophicus (strain SB)</name>
    <dbReference type="NCBI Taxonomy" id="56780"/>
    <lineage>
        <taxon>Bacteria</taxon>
        <taxon>Pseudomonadati</taxon>
        <taxon>Thermodesulfobacteriota</taxon>
        <taxon>Syntrophia</taxon>
        <taxon>Syntrophales</taxon>
        <taxon>Syntrophaceae</taxon>
        <taxon>Syntrophus</taxon>
    </lineage>
</organism>
<evidence type="ECO:0000313" key="3">
    <source>
        <dbReference type="EMBL" id="ABC76879.1"/>
    </source>
</evidence>
<proteinExistence type="predicted"/>
<keyword evidence="2" id="KW-0732">Signal</keyword>
<name>Q2LS22_SYNAS</name>
<feature type="chain" id="PRO_5004212414" evidence="2">
    <location>
        <begin position="24"/>
        <end position="104"/>
    </location>
</feature>
<accession>Q2LS22</accession>
<dbReference type="InParanoid" id="Q2LS22"/>
<dbReference type="HOGENOM" id="CLU_145464_0_0_7"/>
<reference evidence="3 4" key="1">
    <citation type="journal article" date="2007" name="Proc. Natl. Acad. Sci. U.S.A.">
        <title>The genome of Syntrophus aciditrophicus: life at the thermodynamic limit of microbial growth.</title>
        <authorList>
            <person name="McInerney M.J."/>
            <person name="Rohlin L."/>
            <person name="Mouttaki H."/>
            <person name="Kim U."/>
            <person name="Krupp R.S."/>
            <person name="Rios-Hernandez L."/>
            <person name="Sieber J."/>
            <person name="Struchtemeyer C.G."/>
            <person name="Bhattacharyya A."/>
            <person name="Campbell J.W."/>
            <person name="Gunsalus R.P."/>
        </authorList>
    </citation>
    <scope>NUCLEOTIDE SEQUENCE [LARGE SCALE GENOMIC DNA]</scope>
    <source>
        <strain evidence="3 4">SB</strain>
    </source>
</reference>